<name>A0ACB7GN06_MANES</name>
<keyword evidence="2" id="KW-1185">Reference proteome</keyword>
<dbReference type="EMBL" id="CM004399">
    <property type="protein sequence ID" value="KAG8641341.1"/>
    <property type="molecule type" value="Genomic_DNA"/>
</dbReference>
<evidence type="ECO:0000313" key="2">
    <source>
        <dbReference type="Proteomes" id="UP000091857"/>
    </source>
</evidence>
<evidence type="ECO:0000313" key="1">
    <source>
        <dbReference type="EMBL" id="KAG8641341.1"/>
    </source>
</evidence>
<comment type="caution">
    <text evidence="1">The sequence shown here is derived from an EMBL/GenBank/DDBJ whole genome shotgun (WGS) entry which is preliminary data.</text>
</comment>
<organism evidence="1 2">
    <name type="scientific">Manihot esculenta</name>
    <name type="common">Cassava</name>
    <name type="synonym">Jatropha manihot</name>
    <dbReference type="NCBI Taxonomy" id="3983"/>
    <lineage>
        <taxon>Eukaryota</taxon>
        <taxon>Viridiplantae</taxon>
        <taxon>Streptophyta</taxon>
        <taxon>Embryophyta</taxon>
        <taxon>Tracheophyta</taxon>
        <taxon>Spermatophyta</taxon>
        <taxon>Magnoliopsida</taxon>
        <taxon>eudicotyledons</taxon>
        <taxon>Gunneridae</taxon>
        <taxon>Pentapetalae</taxon>
        <taxon>rosids</taxon>
        <taxon>fabids</taxon>
        <taxon>Malpighiales</taxon>
        <taxon>Euphorbiaceae</taxon>
        <taxon>Crotonoideae</taxon>
        <taxon>Manihoteae</taxon>
        <taxon>Manihot</taxon>
    </lineage>
</organism>
<reference evidence="2" key="1">
    <citation type="journal article" date="2016" name="Nat. Biotechnol.">
        <title>Sequencing wild and cultivated cassava and related species reveals extensive interspecific hybridization and genetic diversity.</title>
        <authorList>
            <person name="Bredeson J.V."/>
            <person name="Lyons J.B."/>
            <person name="Prochnik S.E."/>
            <person name="Wu G.A."/>
            <person name="Ha C.M."/>
            <person name="Edsinger-Gonzales E."/>
            <person name="Grimwood J."/>
            <person name="Schmutz J."/>
            <person name="Rabbi I.Y."/>
            <person name="Egesi C."/>
            <person name="Nauluvula P."/>
            <person name="Lebot V."/>
            <person name="Ndunguru J."/>
            <person name="Mkamilo G."/>
            <person name="Bart R.S."/>
            <person name="Setter T.L."/>
            <person name="Gleadow R.M."/>
            <person name="Kulakow P."/>
            <person name="Ferguson M.E."/>
            <person name="Rounsley S."/>
            <person name="Rokhsar D.S."/>
        </authorList>
    </citation>
    <scope>NUCLEOTIDE SEQUENCE [LARGE SCALE GENOMIC DNA]</scope>
    <source>
        <strain evidence="2">cv. AM560-2</strain>
    </source>
</reference>
<accession>A0ACB7GN06</accession>
<sequence>MFIFCFLFGVGNGCCWVNSVVGGCLCDCSNTGAFFHELLFCFCSFFLIVCLCLDFVGITVGCCQNYFCRSFIVLCGDFDGSCFHLWPFISCRLGDCLIDLVYLI</sequence>
<gene>
    <name evidence="1" type="ORF">MANES_13G140485v8</name>
</gene>
<proteinExistence type="predicted"/>
<protein>
    <submittedName>
        <fullName evidence="1">Uncharacterized protein</fullName>
    </submittedName>
</protein>
<dbReference type="Proteomes" id="UP000091857">
    <property type="component" value="Chromosome 13"/>
</dbReference>